<evidence type="ECO:0000313" key="1">
    <source>
        <dbReference type="EMBL" id="GAI99936.1"/>
    </source>
</evidence>
<sequence>MANDKDVDKFAQELQKQIMEQVRKRYSETVIDHWQNPRNFRKIENPDGYAK</sequence>
<feature type="non-terminal residue" evidence="1">
    <location>
        <position position="51"/>
    </location>
</feature>
<name>X1U8K5_9ZZZZ</name>
<dbReference type="EMBL" id="BARW01018524">
    <property type="protein sequence ID" value="GAI99936.1"/>
    <property type="molecule type" value="Genomic_DNA"/>
</dbReference>
<organism evidence="1">
    <name type="scientific">marine sediment metagenome</name>
    <dbReference type="NCBI Taxonomy" id="412755"/>
    <lineage>
        <taxon>unclassified sequences</taxon>
        <taxon>metagenomes</taxon>
        <taxon>ecological metagenomes</taxon>
    </lineage>
</organism>
<reference evidence="1" key="1">
    <citation type="journal article" date="2014" name="Front. Microbiol.">
        <title>High frequency of phylogenetically diverse reductive dehalogenase-homologous genes in deep subseafloor sedimentary metagenomes.</title>
        <authorList>
            <person name="Kawai M."/>
            <person name="Futagami T."/>
            <person name="Toyoda A."/>
            <person name="Takaki Y."/>
            <person name="Nishi S."/>
            <person name="Hori S."/>
            <person name="Arai W."/>
            <person name="Tsubouchi T."/>
            <person name="Morono Y."/>
            <person name="Uchiyama I."/>
            <person name="Ito T."/>
            <person name="Fujiyama A."/>
            <person name="Inagaki F."/>
            <person name="Takami H."/>
        </authorList>
    </citation>
    <scope>NUCLEOTIDE SEQUENCE</scope>
    <source>
        <strain evidence="1">Expedition CK06-06</strain>
    </source>
</reference>
<dbReference type="Gene3D" id="3.90.1010.10">
    <property type="match status" value="1"/>
</dbReference>
<proteinExistence type="predicted"/>
<gene>
    <name evidence="1" type="ORF">S12H4_31699</name>
</gene>
<comment type="caution">
    <text evidence="1">The sequence shown here is derived from an EMBL/GenBank/DDBJ whole genome shotgun (WGS) entry which is preliminary data.</text>
</comment>
<dbReference type="SUPFAM" id="SSF82649">
    <property type="entry name" value="SufE/NifU"/>
    <property type="match status" value="1"/>
</dbReference>
<accession>X1U8K5</accession>
<protein>
    <submittedName>
        <fullName evidence="1">Uncharacterized protein</fullName>
    </submittedName>
</protein>
<dbReference type="AlphaFoldDB" id="X1U8K5"/>